<comment type="caution">
    <text evidence="3">The sequence shown here is derived from an EMBL/GenBank/DDBJ whole genome shotgun (WGS) entry which is preliminary data.</text>
</comment>
<dbReference type="EMBL" id="ARYK01000005">
    <property type="protein sequence ID" value="KCZ91617.1"/>
    <property type="molecule type" value="Genomic_DNA"/>
</dbReference>
<dbReference type="eggNOG" id="COG0476">
    <property type="taxonomic scope" value="Bacteria"/>
</dbReference>
<evidence type="ECO:0000313" key="3">
    <source>
        <dbReference type="EMBL" id="KCZ91617.1"/>
    </source>
</evidence>
<dbReference type="Gene3D" id="3.40.50.720">
    <property type="entry name" value="NAD(P)-binding Rossmann-like Domain"/>
    <property type="match status" value="1"/>
</dbReference>
<evidence type="ECO:0000313" key="4">
    <source>
        <dbReference type="Proteomes" id="UP000025171"/>
    </source>
</evidence>
<dbReference type="SUPFAM" id="SSF69572">
    <property type="entry name" value="Activating enzymes of the ubiquitin-like proteins"/>
    <property type="match status" value="1"/>
</dbReference>
<dbReference type="GO" id="GO:0008146">
    <property type="term" value="F:sulfotransferase activity"/>
    <property type="evidence" value="ECO:0007669"/>
    <property type="project" value="TreeGrafter"/>
</dbReference>
<dbReference type="GO" id="GO:0016779">
    <property type="term" value="F:nucleotidyltransferase activity"/>
    <property type="evidence" value="ECO:0007669"/>
    <property type="project" value="TreeGrafter"/>
</dbReference>
<dbReference type="RefSeq" id="WP_035616879.1">
    <property type="nucleotide sequence ID" value="NZ_ARYK01000005.1"/>
</dbReference>
<dbReference type="OrthoDB" id="9804286at2"/>
<dbReference type="GO" id="GO:0004792">
    <property type="term" value="F:thiosulfate-cyanide sulfurtransferase activity"/>
    <property type="evidence" value="ECO:0007669"/>
    <property type="project" value="TreeGrafter"/>
</dbReference>
<dbReference type="STRING" id="1280950.HJO_10887"/>
<organism evidence="3 4">
    <name type="scientific">Hyphomonas johnsonii MHS-2</name>
    <dbReference type="NCBI Taxonomy" id="1280950"/>
    <lineage>
        <taxon>Bacteria</taxon>
        <taxon>Pseudomonadati</taxon>
        <taxon>Pseudomonadota</taxon>
        <taxon>Alphaproteobacteria</taxon>
        <taxon>Hyphomonadales</taxon>
        <taxon>Hyphomonadaceae</taxon>
        <taxon>Hyphomonas</taxon>
    </lineage>
</organism>
<comment type="similarity">
    <text evidence="1">Belongs to the HesA/MoeB/ThiF family.</text>
</comment>
<dbReference type="InterPro" id="IPR035985">
    <property type="entry name" value="Ubiquitin-activating_enz"/>
</dbReference>
<dbReference type="CDD" id="cd00757">
    <property type="entry name" value="ThiF_MoeB_HesA_family"/>
    <property type="match status" value="1"/>
</dbReference>
<dbReference type="Proteomes" id="UP000025171">
    <property type="component" value="Unassembled WGS sequence"/>
</dbReference>
<dbReference type="InterPro" id="IPR000594">
    <property type="entry name" value="ThiF_NAD_FAD-bd"/>
</dbReference>
<keyword evidence="4" id="KW-1185">Reference proteome</keyword>
<accession>A0A059FLY7</accession>
<reference evidence="3 4" key="1">
    <citation type="journal article" date="2014" name="Antonie Van Leeuwenhoek">
        <title>Hyphomonas beringensis sp. nov. and Hyphomonas chukchiensis sp. nov., isolated from surface seawater of the Bering Sea and Chukchi Sea.</title>
        <authorList>
            <person name="Li C."/>
            <person name="Lai Q."/>
            <person name="Li G."/>
            <person name="Dong C."/>
            <person name="Wang J."/>
            <person name="Liao Y."/>
            <person name="Shao Z."/>
        </authorList>
    </citation>
    <scope>NUCLEOTIDE SEQUENCE [LARGE SCALE GENOMIC DNA]</scope>
    <source>
        <strain evidence="3 4">MHS-2</strain>
    </source>
</reference>
<protein>
    <submittedName>
        <fullName evidence="3">Putative molybdopterin biosynthesis protein MoeB</fullName>
    </submittedName>
</protein>
<dbReference type="PATRIC" id="fig|1280950.3.peg.2179"/>
<dbReference type="AlphaFoldDB" id="A0A059FLY7"/>
<dbReference type="FunFam" id="3.40.50.720:FF:000080">
    <property type="entry name" value="Thiazole biosynthesis adenylyltransferase ThiF"/>
    <property type="match status" value="1"/>
</dbReference>
<dbReference type="PANTHER" id="PTHR10953">
    <property type="entry name" value="UBIQUITIN-ACTIVATING ENZYME E1"/>
    <property type="match status" value="1"/>
</dbReference>
<dbReference type="InterPro" id="IPR045886">
    <property type="entry name" value="ThiF/MoeB/HesA"/>
</dbReference>
<evidence type="ECO:0000259" key="2">
    <source>
        <dbReference type="Pfam" id="PF00899"/>
    </source>
</evidence>
<evidence type="ECO:0000256" key="1">
    <source>
        <dbReference type="ARBA" id="ARBA00009919"/>
    </source>
</evidence>
<dbReference type="Pfam" id="PF00899">
    <property type="entry name" value="ThiF"/>
    <property type="match status" value="1"/>
</dbReference>
<name>A0A059FLY7_9PROT</name>
<dbReference type="GO" id="GO:0008641">
    <property type="term" value="F:ubiquitin-like modifier activating enzyme activity"/>
    <property type="evidence" value="ECO:0007669"/>
    <property type="project" value="InterPro"/>
</dbReference>
<dbReference type="GO" id="GO:0005829">
    <property type="term" value="C:cytosol"/>
    <property type="evidence" value="ECO:0007669"/>
    <property type="project" value="TreeGrafter"/>
</dbReference>
<gene>
    <name evidence="3" type="ORF">HJO_10887</name>
</gene>
<feature type="domain" description="THIF-type NAD/FAD binding fold" evidence="2">
    <location>
        <begin position="11"/>
        <end position="242"/>
    </location>
</feature>
<proteinExistence type="inferred from homology"/>
<sequence>MSISAEELERHKRHILLKEIGGPGVQKLRNASVSIIGAGALGGPCALFLAAAGVGQIEIWDDDRVDRSNLQRQVQFSDADIGAKKAEILAARLLALDPRLNVSAVTRRFTESDAPAGRVLIDASDNFPTRYALNALAHASHRPMVHGAAAGWTGQVSVFASGVQAGAPCYRCWVPETPPDAEACDEVGVVGALTGMTGSAMALETVKLLTGAGTPLIGRIMLTDGLASTCRTLALRRDATCRVCGESGNN</sequence>
<dbReference type="PANTHER" id="PTHR10953:SF102">
    <property type="entry name" value="ADENYLYLTRANSFERASE AND SULFURTRANSFERASE MOCS3"/>
    <property type="match status" value="1"/>
</dbReference>